<evidence type="ECO:0000313" key="2">
    <source>
        <dbReference type="EMBL" id="ATU82984.1"/>
    </source>
</evidence>
<dbReference type="EMBL" id="KY031233">
    <property type="protein sequence ID" value="ATU82984.1"/>
    <property type="molecule type" value="mRNA"/>
</dbReference>
<sequence length="42" mass="4664">MHLVLLLVVLFSHYVSCQLSIVRIFLTSGVIRNAGCLECLVC</sequence>
<organism evidence="2">
    <name type="scientific">Pristhesancus plagipennis</name>
    <name type="common">Common assassin bug</name>
    <dbReference type="NCBI Taxonomy" id="1955184"/>
    <lineage>
        <taxon>Eukaryota</taxon>
        <taxon>Metazoa</taxon>
        <taxon>Ecdysozoa</taxon>
        <taxon>Arthropoda</taxon>
        <taxon>Hexapoda</taxon>
        <taxon>Insecta</taxon>
        <taxon>Pterygota</taxon>
        <taxon>Neoptera</taxon>
        <taxon>Paraneoptera</taxon>
        <taxon>Hemiptera</taxon>
        <taxon>Heteroptera</taxon>
        <taxon>Panheteroptera</taxon>
        <taxon>Cimicomorpha</taxon>
        <taxon>Reduviidae</taxon>
        <taxon>Harpactorinae</taxon>
        <taxon>Harpactorini</taxon>
        <taxon>Pristhesancus</taxon>
    </lineage>
</organism>
<name>A0A2K8JMS3_PRIPG</name>
<accession>A0A2K8JMS3</accession>
<evidence type="ECO:0000256" key="1">
    <source>
        <dbReference type="SAM" id="SignalP"/>
    </source>
</evidence>
<proteinExistence type="evidence at transcript level"/>
<reference evidence="2" key="1">
    <citation type="submission" date="2016-10" db="EMBL/GenBank/DDBJ databases">
        <title>The assassin bug Pristhesancus plagipennis produces two different types of venom.</title>
        <authorList>
            <person name="Walker A.A."/>
            <person name="Herzig V."/>
            <person name="Jin J."/>
            <person name="Fry B.G."/>
            <person name="King G.F."/>
        </authorList>
    </citation>
    <scope>NUCLEOTIDE SEQUENCE</scope>
    <source>
        <tissue evidence="2">Venom/labial glands</tissue>
    </source>
</reference>
<dbReference type="AlphaFoldDB" id="A0A2K8JMS3"/>
<protein>
    <submittedName>
        <fullName evidence="2">Uncharacterized protein</fullName>
    </submittedName>
</protein>
<feature type="signal peptide" evidence="1">
    <location>
        <begin position="1"/>
        <end position="17"/>
    </location>
</feature>
<keyword evidence="1" id="KW-0732">Signal</keyword>
<feature type="chain" id="PRO_5014765449" evidence="1">
    <location>
        <begin position="18"/>
        <end position="42"/>
    </location>
</feature>